<sequence>MDYKFSLLDGQSNLMIGYSKNIIGLEGKPNRDGDCPLHTVTFIDFVFCDEFKHTLHQAKNPFID</sequence>
<accession>A0A161S8B0</accession>
<organism evidence="1 2">
    <name type="scientific">Paenibacillus elgii</name>
    <dbReference type="NCBI Taxonomy" id="189691"/>
    <lineage>
        <taxon>Bacteria</taxon>
        <taxon>Bacillati</taxon>
        <taxon>Bacillota</taxon>
        <taxon>Bacilli</taxon>
        <taxon>Bacillales</taxon>
        <taxon>Paenibacillaceae</taxon>
        <taxon>Paenibacillus</taxon>
    </lineage>
</organism>
<name>A0A161S8B0_9BACL</name>
<proteinExistence type="predicted"/>
<dbReference type="RefSeq" id="WP_063184574.1">
    <property type="nucleotide sequence ID" value="NZ_CP121215.1"/>
</dbReference>
<dbReference type="EMBL" id="LQRA01000070">
    <property type="protein sequence ID" value="KZE75785.1"/>
    <property type="molecule type" value="Genomic_DNA"/>
</dbReference>
<gene>
    <name evidence="1" type="ORF">AV654_25275</name>
</gene>
<dbReference type="Proteomes" id="UP000076563">
    <property type="component" value="Unassembled WGS sequence"/>
</dbReference>
<dbReference type="AlphaFoldDB" id="A0A161S8B0"/>
<reference evidence="2" key="1">
    <citation type="submission" date="2016-01" db="EMBL/GenBank/DDBJ databases">
        <title>Draft genome of Chromobacterium sp. F49.</title>
        <authorList>
            <person name="Hong K.W."/>
        </authorList>
    </citation>
    <scope>NUCLEOTIDE SEQUENCE [LARGE SCALE GENOMIC DNA]</scope>
    <source>
        <strain evidence="2">M63</strain>
    </source>
</reference>
<evidence type="ECO:0000313" key="2">
    <source>
        <dbReference type="Proteomes" id="UP000076563"/>
    </source>
</evidence>
<dbReference type="STRING" id="1007103.GCA_000213315_05262"/>
<protein>
    <submittedName>
        <fullName evidence="1">Uncharacterized protein</fullName>
    </submittedName>
</protein>
<comment type="caution">
    <text evidence="1">The sequence shown here is derived from an EMBL/GenBank/DDBJ whole genome shotgun (WGS) entry which is preliminary data.</text>
</comment>
<keyword evidence="2" id="KW-1185">Reference proteome</keyword>
<evidence type="ECO:0000313" key="1">
    <source>
        <dbReference type="EMBL" id="KZE75785.1"/>
    </source>
</evidence>